<feature type="region of interest" description="Disordered" evidence="1">
    <location>
        <begin position="129"/>
        <end position="229"/>
    </location>
</feature>
<keyword evidence="2" id="KW-1185">Reference proteome</keyword>
<evidence type="ECO:0000313" key="3">
    <source>
        <dbReference type="RefSeq" id="XP_022086103.1"/>
    </source>
</evidence>
<dbReference type="SUPFAM" id="SSF47391">
    <property type="entry name" value="Dimerization-anchoring domain of cAMP-dependent PK regulatory subunit"/>
    <property type="match status" value="1"/>
</dbReference>
<reference evidence="3" key="1">
    <citation type="submission" date="2025-08" db="UniProtKB">
        <authorList>
            <consortium name="RefSeq"/>
        </authorList>
    </citation>
    <scope>IDENTIFICATION</scope>
</reference>
<evidence type="ECO:0000256" key="1">
    <source>
        <dbReference type="SAM" id="MobiDB-lite"/>
    </source>
</evidence>
<organism evidence="2 3">
    <name type="scientific">Acanthaster planci</name>
    <name type="common">Crown-of-thorns starfish</name>
    <dbReference type="NCBI Taxonomy" id="133434"/>
    <lineage>
        <taxon>Eukaryota</taxon>
        <taxon>Metazoa</taxon>
        <taxon>Echinodermata</taxon>
        <taxon>Eleutherozoa</taxon>
        <taxon>Asterozoa</taxon>
        <taxon>Asteroidea</taxon>
        <taxon>Valvatacea</taxon>
        <taxon>Valvatida</taxon>
        <taxon>Acanthasteridae</taxon>
        <taxon>Acanthaster</taxon>
    </lineage>
</organism>
<feature type="compositionally biased region" description="Basic and acidic residues" evidence="1">
    <location>
        <begin position="170"/>
        <end position="185"/>
    </location>
</feature>
<dbReference type="GeneID" id="110976803"/>
<feature type="compositionally biased region" description="Basic and acidic residues" evidence="1">
    <location>
        <begin position="211"/>
        <end position="229"/>
    </location>
</feature>
<dbReference type="Proteomes" id="UP000694845">
    <property type="component" value="Unplaced"/>
</dbReference>
<feature type="compositionally biased region" description="Basic and acidic residues" evidence="1">
    <location>
        <begin position="85"/>
        <end position="94"/>
    </location>
</feature>
<protein>
    <submittedName>
        <fullName evidence="3">Sperm surface protein Sp17-like isoform X1</fullName>
    </submittedName>
</protein>
<feature type="compositionally biased region" description="Acidic residues" evidence="1">
    <location>
        <begin position="186"/>
        <end position="202"/>
    </location>
</feature>
<feature type="region of interest" description="Disordered" evidence="1">
    <location>
        <begin position="82"/>
        <end position="110"/>
    </location>
</feature>
<feature type="compositionally biased region" description="Low complexity" evidence="1">
    <location>
        <begin position="152"/>
        <end position="162"/>
    </location>
</feature>
<accession>A0A8B7XYX1</accession>
<dbReference type="Gene3D" id="1.20.890.10">
    <property type="entry name" value="cAMP-dependent protein kinase regulatory subunit, dimerization-anchoring domain"/>
    <property type="match status" value="1"/>
</dbReference>
<proteinExistence type="predicted"/>
<evidence type="ECO:0000313" key="2">
    <source>
        <dbReference type="Proteomes" id="UP000694845"/>
    </source>
</evidence>
<name>A0A8B7XYX1_ACAPL</name>
<dbReference type="AlphaFoldDB" id="A0A8B7XYX1"/>
<dbReference type="OrthoDB" id="26525at2759"/>
<dbReference type="RefSeq" id="XP_022086103.1">
    <property type="nucleotide sequence ID" value="XM_022230411.1"/>
</dbReference>
<gene>
    <name evidence="3" type="primary">LOC110976803</name>
</gene>
<dbReference type="KEGG" id="aplc:110976803"/>
<sequence>MSMRYGPVELSVPPGFQNILHLISQEVLREKPTKTLEFIAGFLDDLLAIREDSGYDPVTHGEMMERVQERYWKIVKMRRNSQLSDGEKQERVEECNPEVLGGSGDVGEPAPVSENVEVLVTVAMQQDDGGGAVEQCQPSDEEMDQTHLVAKQEQSAAEQQETATEEQEDTIQKEGEQSKDPTIEEEKSDENSEQDEVVEDTPEQAAMATEEAEKPQEEAWDVADKDADA</sequence>